<comment type="caution">
    <text evidence="1">The sequence shown here is derived from an EMBL/GenBank/DDBJ whole genome shotgun (WGS) entry which is preliminary data.</text>
</comment>
<dbReference type="Proteomes" id="UP001172680">
    <property type="component" value="Unassembled WGS sequence"/>
</dbReference>
<evidence type="ECO:0000313" key="1">
    <source>
        <dbReference type="EMBL" id="KAJ9646640.1"/>
    </source>
</evidence>
<keyword evidence="2" id="KW-1185">Reference proteome</keyword>
<proteinExistence type="predicted"/>
<evidence type="ECO:0000313" key="2">
    <source>
        <dbReference type="Proteomes" id="UP001172680"/>
    </source>
</evidence>
<accession>A0ACC2ZH61</accession>
<protein>
    <submittedName>
        <fullName evidence="1">Uncharacterized protein</fullName>
    </submittedName>
</protein>
<reference evidence="1" key="1">
    <citation type="submission" date="2022-10" db="EMBL/GenBank/DDBJ databases">
        <title>Culturing micro-colonial fungi from biological soil crusts in the Mojave desert and describing Neophaeococcomyces mojavensis, and introducing the new genera and species Taxawa tesnikishii.</title>
        <authorList>
            <person name="Kurbessoian T."/>
            <person name="Stajich J.E."/>
        </authorList>
    </citation>
    <scope>NUCLEOTIDE SEQUENCE</scope>
    <source>
        <strain evidence="1">JES_115</strain>
    </source>
</reference>
<gene>
    <name evidence="1" type="ORF">H2199_002689</name>
</gene>
<dbReference type="EMBL" id="JAPDRP010000006">
    <property type="protein sequence ID" value="KAJ9646640.1"/>
    <property type="molecule type" value="Genomic_DNA"/>
</dbReference>
<sequence>MATHRAANSQPAPAPSSAPTTPSGPAVSKKREPSKPHFSRKRAAKAAPEAGKSSTASADAIFWRT</sequence>
<name>A0ACC2ZH61_9PEZI</name>
<organism evidence="1 2">
    <name type="scientific">Coniosporium tulheliwenetii</name>
    <dbReference type="NCBI Taxonomy" id="3383036"/>
    <lineage>
        <taxon>Eukaryota</taxon>
        <taxon>Fungi</taxon>
        <taxon>Dikarya</taxon>
        <taxon>Ascomycota</taxon>
        <taxon>Pezizomycotina</taxon>
        <taxon>Dothideomycetes</taxon>
        <taxon>Dothideomycetes incertae sedis</taxon>
        <taxon>Coniosporium</taxon>
    </lineage>
</organism>